<dbReference type="AlphaFoldDB" id="A0A9D2F553"/>
<feature type="signal peptide" evidence="2">
    <location>
        <begin position="1"/>
        <end position="24"/>
    </location>
</feature>
<accession>A0A9D2F553</accession>
<evidence type="ECO:0008006" key="5">
    <source>
        <dbReference type="Google" id="ProtNLM"/>
    </source>
</evidence>
<comment type="caution">
    <text evidence="3">The sequence shown here is derived from an EMBL/GenBank/DDBJ whole genome shotgun (WGS) entry which is preliminary data.</text>
</comment>
<reference evidence="3" key="1">
    <citation type="journal article" date="2021" name="PeerJ">
        <title>Extensive microbial diversity within the chicken gut microbiome revealed by metagenomics and culture.</title>
        <authorList>
            <person name="Gilroy R."/>
            <person name="Ravi A."/>
            <person name="Getino M."/>
            <person name="Pursley I."/>
            <person name="Horton D.L."/>
            <person name="Alikhan N.F."/>
            <person name="Baker D."/>
            <person name="Gharbi K."/>
            <person name="Hall N."/>
            <person name="Watson M."/>
            <person name="Adriaenssens E.M."/>
            <person name="Foster-Nyarko E."/>
            <person name="Jarju S."/>
            <person name="Secka A."/>
            <person name="Antonio M."/>
            <person name="Oren A."/>
            <person name="Chaudhuri R.R."/>
            <person name="La Ragione R."/>
            <person name="Hildebrand F."/>
            <person name="Pallen M.J."/>
        </authorList>
    </citation>
    <scope>NUCLEOTIDE SEQUENCE</scope>
    <source>
        <strain evidence="3">3436</strain>
    </source>
</reference>
<evidence type="ECO:0000256" key="1">
    <source>
        <dbReference type="SAM" id="MobiDB-lite"/>
    </source>
</evidence>
<gene>
    <name evidence="3" type="ORF">H9810_11660</name>
</gene>
<sequence>MKRSLLGVAALLVLTACAASPAEASVSEKTASATAAVSAAPDPTEPPGATPAPTPTPSPVPEETVFQRYIEKFSDPEESVETTVTANGCTLTLEDSLDTEPELLVYQSYLYEAEGDWDRLEPLMDGDTTFAHTAELTAKQYRDGEAGMESQTIHELHVMTREEVQGASDYSRRELQQFLADYDLQQWTMVAVDLSWTYTPEKEAAGPQLPEGRYQRYYLLGIPSGAGDWKLYQVYWEDFYPQS</sequence>
<feature type="compositionally biased region" description="Pro residues" evidence="1">
    <location>
        <begin position="43"/>
        <end position="60"/>
    </location>
</feature>
<protein>
    <recommendedName>
        <fullName evidence="5">Lipoprotein</fullName>
    </recommendedName>
</protein>
<dbReference type="PROSITE" id="PS51257">
    <property type="entry name" value="PROKAR_LIPOPROTEIN"/>
    <property type="match status" value="1"/>
</dbReference>
<proteinExistence type="predicted"/>
<evidence type="ECO:0000313" key="3">
    <source>
        <dbReference type="EMBL" id="HIZ49362.1"/>
    </source>
</evidence>
<feature type="region of interest" description="Disordered" evidence="1">
    <location>
        <begin position="33"/>
        <end position="61"/>
    </location>
</feature>
<feature type="chain" id="PRO_5039268911" description="Lipoprotein" evidence="2">
    <location>
        <begin position="25"/>
        <end position="243"/>
    </location>
</feature>
<dbReference type="Proteomes" id="UP000824031">
    <property type="component" value="Unassembled WGS sequence"/>
</dbReference>
<dbReference type="EMBL" id="DXBO01000174">
    <property type="protein sequence ID" value="HIZ49362.1"/>
    <property type="molecule type" value="Genomic_DNA"/>
</dbReference>
<feature type="compositionally biased region" description="Low complexity" evidence="1">
    <location>
        <begin position="33"/>
        <end position="42"/>
    </location>
</feature>
<evidence type="ECO:0000256" key="2">
    <source>
        <dbReference type="SAM" id="SignalP"/>
    </source>
</evidence>
<organism evidence="3 4">
    <name type="scientific">Candidatus Gemmiger excrementavium</name>
    <dbReference type="NCBI Taxonomy" id="2838608"/>
    <lineage>
        <taxon>Bacteria</taxon>
        <taxon>Bacillati</taxon>
        <taxon>Bacillota</taxon>
        <taxon>Clostridia</taxon>
        <taxon>Eubacteriales</taxon>
        <taxon>Gemmiger</taxon>
    </lineage>
</organism>
<evidence type="ECO:0000313" key="4">
    <source>
        <dbReference type="Proteomes" id="UP000824031"/>
    </source>
</evidence>
<keyword evidence="2" id="KW-0732">Signal</keyword>
<name>A0A9D2F553_9FIRM</name>
<reference evidence="3" key="2">
    <citation type="submission" date="2021-04" db="EMBL/GenBank/DDBJ databases">
        <authorList>
            <person name="Gilroy R."/>
        </authorList>
    </citation>
    <scope>NUCLEOTIDE SEQUENCE</scope>
    <source>
        <strain evidence="3">3436</strain>
    </source>
</reference>